<sequence>MTTNKKRTLTFSKFRFWIPALIMAGLIFFFSSQPGEDSSKLSGSLLHEILLAISRFFPSDPNAEPNLLLLDRLEFLLRKTAHVTEYTILYLTVLLGLSPRKFSRKRWALTAFLITVCYACTDEFHQYFVPDRSARITDVMIDSIGSSIVTFSLIVSTLFKKNA</sequence>
<feature type="transmembrane region" description="Helical" evidence="1">
    <location>
        <begin position="14"/>
        <end position="32"/>
    </location>
</feature>
<keyword evidence="1" id="KW-0812">Transmembrane</keyword>
<dbReference type="InterPro" id="IPR016747">
    <property type="entry name" value="Phosphotransbutyrylase"/>
</dbReference>
<comment type="caution">
    <text evidence="3">The sequence shown here is derived from an EMBL/GenBank/DDBJ whole genome shotgun (WGS) entry which is preliminary data.</text>
</comment>
<dbReference type="EMBL" id="JAJEPU010000020">
    <property type="protein sequence ID" value="MCC2164827.1"/>
    <property type="molecule type" value="Genomic_DNA"/>
</dbReference>
<evidence type="ECO:0000259" key="2">
    <source>
        <dbReference type="Pfam" id="PF04892"/>
    </source>
</evidence>
<feature type="transmembrane region" description="Helical" evidence="1">
    <location>
        <begin position="75"/>
        <end position="95"/>
    </location>
</feature>
<accession>A0AAE3ARV0</accession>
<dbReference type="Proteomes" id="UP001198962">
    <property type="component" value="Unassembled WGS sequence"/>
</dbReference>
<dbReference type="InterPro" id="IPR006976">
    <property type="entry name" value="VanZ-like"/>
</dbReference>
<dbReference type="RefSeq" id="WP_308451360.1">
    <property type="nucleotide sequence ID" value="NZ_JAJEPU010000020.1"/>
</dbReference>
<reference evidence="3" key="1">
    <citation type="submission" date="2021-10" db="EMBL/GenBank/DDBJ databases">
        <title>Anaerobic single-cell dispensing facilitates the cultivation of human gut bacteria.</title>
        <authorList>
            <person name="Afrizal A."/>
        </authorList>
    </citation>
    <scope>NUCLEOTIDE SEQUENCE</scope>
    <source>
        <strain evidence="3">CLA-AA-H274</strain>
    </source>
</reference>
<dbReference type="PIRSF" id="PIRSF019083">
    <property type="entry name" value="UCP019083_VanZ"/>
    <property type="match status" value="1"/>
</dbReference>
<dbReference type="AlphaFoldDB" id="A0AAE3ARV0"/>
<name>A0AAE3ARV0_9FIRM</name>
<proteinExistence type="predicted"/>
<feature type="transmembrane region" description="Helical" evidence="1">
    <location>
        <begin position="107"/>
        <end position="128"/>
    </location>
</feature>
<evidence type="ECO:0000313" key="3">
    <source>
        <dbReference type="EMBL" id="MCC2164827.1"/>
    </source>
</evidence>
<keyword evidence="4" id="KW-1185">Reference proteome</keyword>
<dbReference type="Pfam" id="PF04892">
    <property type="entry name" value="VanZ"/>
    <property type="match status" value="1"/>
</dbReference>
<dbReference type="NCBIfam" id="NF037970">
    <property type="entry name" value="vanZ_1"/>
    <property type="match status" value="1"/>
</dbReference>
<keyword evidence="1" id="KW-0472">Membrane</keyword>
<evidence type="ECO:0000256" key="1">
    <source>
        <dbReference type="SAM" id="Phobius"/>
    </source>
</evidence>
<feature type="transmembrane region" description="Helical" evidence="1">
    <location>
        <begin position="140"/>
        <end position="159"/>
    </location>
</feature>
<gene>
    <name evidence="3" type="ORF">LKD32_08040</name>
</gene>
<keyword evidence="1" id="KW-1133">Transmembrane helix</keyword>
<organism evidence="3 4">
    <name type="scientific">Brotaphodocola catenula</name>
    <dbReference type="NCBI Taxonomy" id="2885361"/>
    <lineage>
        <taxon>Bacteria</taxon>
        <taxon>Bacillati</taxon>
        <taxon>Bacillota</taxon>
        <taxon>Clostridia</taxon>
        <taxon>Lachnospirales</taxon>
        <taxon>Lachnospiraceae</taxon>
        <taxon>Brotaphodocola</taxon>
    </lineage>
</organism>
<evidence type="ECO:0000313" key="4">
    <source>
        <dbReference type="Proteomes" id="UP001198962"/>
    </source>
</evidence>
<protein>
    <submittedName>
        <fullName evidence="3">VanZ family protein</fullName>
    </submittedName>
</protein>
<feature type="domain" description="VanZ-like" evidence="2">
    <location>
        <begin position="16"/>
        <end position="150"/>
    </location>
</feature>